<organism evidence="1 2">
    <name type="scientific">Caerostris extrusa</name>
    <name type="common">Bark spider</name>
    <name type="synonym">Caerostris bankana</name>
    <dbReference type="NCBI Taxonomy" id="172846"/>
    <lineage>
        <taxon>Eukaryota</taxon>
        <taxon>Metazoa</taxon>
        <taxon>Ecdysozoa</taxon>
        <taxon>Arthropoda</taxon>
        <taxon>Chelicerata</taxon>
        <taxon>Arachnida</taxon>
        <taxon>Araneae</taxon>
        <taxon>Araneomorphae</taxon>
        <taxon>Entelegynae</taxon>
        <taxon>Araneoidea</taxon>
        <taxon>Araneidae</taxon>
        <taxon>Caerostris</taxon>
    </lineage>
</organism>
<reference evidence="1 2" key="1">
    <citation type="submission" date="2021-06" db="EMBL/GenBank/DDBJ databases">
        <title>Caerostris extrusa draft genome.</title>
        <authorList>
            <person name="Kono N."/>
            <person name="Arakawa K."/>
        </authorList>
    </citation>
    <scope>NUCLEOTIDE SEQUENCE [LARGE SCALE GENOMIC DNA]</scope>
</reference>
<comment type="caution">
    <text evidence="1">The sequence shown here is derived from an EMBL/GenBank/DDBJ whole genome shotgun (WGS) entry which is preliminary data.</text>
</comment>
<name>A0AAV4SC58_CAEEX</name>
<protein>
    <submittedName>
        <fullName evidence="1">Uncharacterized protein</fullName>
    </submittedName>
</protein>
<dbReference type="AlphaFoldDB" id="A0AAV4SC58"/>
<evidence type="ECO:0000313" key="2">
    <source>
        <dbReference type="Proteomes" id="UP001054945"/>
    </source>
</evidence>
<proteinExistence type="predicted"/>
<keyword evidence="2" id="KW-1185">Reference proteome</keyword>
<evidence type="ECO:0000313" key="1">
    <source>
        <dbReference type="EMBL" id="GIY30884.1"/>
    </source>
</evidence>
<gene>
    <name evidence="1" type="ORF">CEXT_795231</name>
</gene>
<dbReference type="EMBL" id="BPLR01009287">
    <property type="protein sequence ID" value="GIY30884.1"/>
    <property type="molecule type" value="Genomic_DNA"/>
</dbReference>
<accession>A0AAV4SC58</accession>
<sequence>MAASSLRQWKMRTQLISFSRKLTTVLTSEIGLQSPKPMKRNPQFICFGVDADTDDNTVTKKCIKRQCRIAPKSDEVRVVHSYRNTKGGINWIVETSPKVHKSPANVARKINIGWERGFH</sequence>
<dbReference type="Proteomes" id="UP001054945">
    <property type="component" value="Unassembled WGS sequence"/>
</dbReference>